<dbReference type="Pfam" id="PF01261">
    <property type="entry name" value="AP_endonuc_2"/>
    <property type="match status" value="1"/>
</dbReference>
<keyword evidence="2" id="KW-0413">Isomerase</keyword>
<comment type="caution">
    <text evidence="2">The sequence shown here is derived from an EMBL/GenBank/DDBJ whole genome shotgun (WGS) entry which is preliminary data.</text>
</comment>
<dbReference type="AlphaFoldDB" id="A0A4Q0T4M5"/>
<organism evidence="2 3">
    <name type="scientific">Granulicella sibirica</name>
    <dbReference type="NCBI Taxonomy" id="2479048"/>
    <lineage>
        <taxon>Bacteria</taxon>
        <taxon>Pseudomonadati</taxon>
        <taxon>Acidobacteriota</taxon>
        <taxon>Terriglobia</taxon>
        <taxon>Terriglobales</taxon>
        <taxon>Acidobacteriaceae</taxon>
        <taxon>Granulicella</taxon>
    </lineage>
</organism>
<dbReference type="GO" id="GO:0016853">
    <property type="term" value="F:isomerase activity"/>
    <property type="evidence" value="ECO:0007669"/>
    <property type="project" value="UniProtKB-KW"/>
</dbReference>
<feature type="domain" description="Xylose isomerase-like TIM barrel" evidence="1">
    <location>
        <begin position="21"/>
        <end position="262"/>
    </location>
</feature>
<dbReference type="Gene3D" id="3.20.20.150">
    <property type="entry name" value="Divalent-metal-dependent TIM barrel enzymes"/>
    <property type="match status" value="1"/>
</dbReference>
<sequence>MQPGISTHVLLQQRLHPGHLDAFARAGARHLELFAARHHFDYTDRSAVREIANWFRANDVTPSLHQPLYTEARWSRHVAPTLNLIAGDKSRRIEAMDEVKRALETAEQIPLATVVLHLGLLHDPWTPHSLEHSLTAIEHLKAFASPLGVRLLLENLHNDVTTPDHLLEVVRVGHFDTVGVCFNIAHAHLSPEQTTDGILPGLELLKPRVATLHLSDNDGRIDQHLWPGSIEKNGIDFPAVLPSLSALPPKTPWIVEIAHDTNEDLDALTAHFTQTLDNFRRLEEIVNR</sequence>
<reference evidence="2 3" key="1">
    <citation type="submission" date="2018-11" db="EMBL/GenBank/DDBJ databases">
        <authorList>
            <person name="Mardanov A.V."/>
            <person name="Ravin N.V."/>
            <person name="Dedysh S.N."/>
        </authorList>
    </citation>
    <scope>NUCLEOTIDE SEQUENCE [LARGE SCALE GENOMIC DNA]</scope>
    <source>
        <strain evidence="2 3">AF10</strain>
    </source>
</reference>
<dbReference type="InterPro" id="IPR013022">
    <property type="entry name" value="Xyl_isomerase-like_TIM-brl"/>
</dbReference>
<dbReference type="InterPro" id="IPR036237">
    <property type="entry name" value="Xyl_isomerase-like_sf"/>
</dbReference>
<dbReference type="InterPro" id="IPR050312">
    <property type="entry name" value="IolE/XylAMocC-like"/>
</dbReference>
<proteinExistence type="predicted"/>
<dbReference type="PANTHER" id="PTHR12110:SF21">
    <property type="entry name" value="XYLOSE ISOMERASE-LIKE TIM BARREL DOMAIN-CONTAINING PROTEIN"/>
    <property type="match status" value="1"/>
</dbReference>
<dbReference type="Proteomes" id="UP000289437">
    <property type="component" value="Unassembled WGS sequence"/>
</dbReference>
<evidence type="ECO:0000259" key="1">
    <source>
        <dbReference type="Pfam" id="PF01261"/>
    </source>
</evidence>
<reference evidence="3" key="2">
    <citation type="submission" date="2019-02" db="EMBL/GenBank/DDBJ databases">
        <title>Granulicella sibirica sp. nov., a psychrotolerant acidobacterium isolated from an organic soil layer in forested tundra, West Siberia.</title>
        <authorList>
            <person name="Oshkin I.Y."/>
            <person name="Kulichevskaya I.S."/>
            <person name="Rijpstra W.I.C."/>
            <person name="Sinninghe Damste J.S."/>
            <person name="Rakitin A.L."/>
            <person name="Ravin N.V."/>
            <person name="Dedysh S.N."/>
        </authorList>
    </citation>
    <scope>NUCLEOTIDE SEQUENCE [LARGE SCALE GENOMIC DNA]</scope>
    <source>
        <strain evidence="3">AF10</strain>
    </source>
</reference>
<name>A0A4Q0T4M5_9BACT</name>
<evidence type="ECO:0000313" key="2">
    <source>
        <dbReference type="EMBL" id="RXH57902.1"/>
    </source>
</evidence>
<keyword evidence="3" id="KW-1185">Reference proteome</keyword>
<evidence type="ECO:0000313" key="3">
    <source>
        <dbReference type="Proteomes" id="UP000289437"/>
    </source>
</evidence>
<dbReference type="PANTHER" id="PTHR12110">
    <property type="entry name" value="HYDROXYPYRUVATE ISOMERASE"/>
    <property type="match status" value="1"/>
</dbReference>
<gene>
    <name evidence="2" type="ORF">GRAN_1212</name>
</gene>
<dbReference type="EMBL" id="RDSM01000001">
    <property type="protein sequence ID" value="RXH57902.1"/>
    <property type="molecule type" value="Genomic_DNA"/>
</dbReference>
<dbReference type="SUPFAM" id="SSF51658">
    <property type="entry name" value="Xylose isomerase-like"/>
    <property type="match status" value="1"/>
</dbReference>
<protein>
    <submittedName>
        <fullName evidence="2">Xylose isomerase domain protein TIM barrel</fullName>
    </submittedName>
</protein>
<dbReference type="OrthoDB" id="9801960at2"/>
<accession>A0A4Q0T4M5</accession>